<keyword evidence="2" id="KW-1133">Transmembrane helix</keyword>
<evidence type="ECO:0000313" key="4">
    <source>
        <dbReference type="EMBL" id="MBK1834380.1"/>
    </source>
</evidence>
<keyword evidence="2" id="KW-0812">Transmembrane</keyword>
<feature type="transmembrane region" description="Helical" evidence="2">
    <location>
        <begin position="673"/>
        <end position="691"/>
    </location>
</feature>
<evidence type="ECO:0000256" key="2">
    <source>
        <dbReference type="SAM" id="Phobius"/>
    </source>
</evidence>
<reference evidence="4" key="1">
    <citation type="submission" date="2021-01" db="EMBL/GenBank/DDBJ databases">
        <title>Modified the classification status of verrucomicrobia.</title>
        <authorList>
            <person name="Feng X."/>
        </authorList>
    </citation>
    <scope>NUCLEOTIDE SEQUENCE</scope>
    <source>
        <strain evidence="4">KCTC 12986</strain>
    </source>
</reference>
<keyword evidence="5" id="KW-1185">Reference proteome</keyword>
<sequence>MMRLLFLFLLTLPLTVAAQKRGEKVTSSFPLTQVLVGEEALLNVQIEGERPNGSLSSTQASELSFRTLEPDYINEQFLSLNIGVSAAEPGVKEVPAFRIPLASGEQVSETFAMEVFPADKIQWNTLAINNQNYRIGSLILYPTGSLYAGQAVPLTAKLLLPENLPVRSIGYAEIEKDNIGAWRMEAPFPPRYDQRVRPRSPNALQPRTVKVDGQSYQVVNYVTIAAPLSDGTVTVGPGTVQGLQVQISTTTQRGGFYSSMSRSYNLELELPAISFEALPLPAGAPEGFAGAVGAFTLETTLDQEGELKPGDPVMVNLAVSGEGNLDTLAAPELEAPEKNWKTYPPSRKTDDTRRSNRGTVNFSQILRPLVPIEEVPSFTLSFFNPATTSYETLRSEPIPLTLSPLASGAGSSAPPPAGLVPVPEMTDILGLIDPQPYRARSGPSLLPWWQVLPALVVVILLLLIVRRHLPRLRQEDPEKARLQAELEELRGKSDAREFLRAAANLAEREGEKGDDFVAELIAERDARCFQPGEKEPELPASRREDILAQLKKRLSQVILLPALLLLGTPHQAEAFHEEALRAWNEGDYEAALAAYELARKDQETPDLLFNIGNCHYRLGKPGKAGLFYHRALELDPKHPEARQNLAFLERKMGAISTLPDAAPGWPSRSLLRTLLAASAWAFAIFLLLRFARPDAKSKRLSTLGQLGTGLALLTLALVLFFHPRKESTAPPVNAVVVSSEASPVRSEPSAGGSIILKAGPSTACRVLAERGPWSYIELPDHTRGWIISDGLESI</sequence>
<feature type="signal peptide" evidence="3">
    <location>
        <begin position="1"/>
        <end position="18"/>
    </location>
</feature>
<proteinExistence type="predicted"/>
<accession>A0A934VMW1</accession>
<feature type="repeat" description="TPR" evidence="1">
    <location>
        <begin position="605"/>
        <end position="638"/>
    </location>
</feature>
<dbReference type="PANTHER" id="PTHR40940:SF2">
    <property type="entry name" value="BATD"/>
    <property type="match status" value="1"/>
</dbReference>
<dbReference type="SUPFAM" id="SSF48452">
    <property type="entry name" value="TPR-like"/>
    <property type="match status" value="1"/>
</dbReference>
<keyword evidence="1" id="KW-0802">TPR repeat</keyword>
<feature type="chain" id="PRO_5036852277" evidence="3">
    <location>
        <begin position="19"/>
        <end position="794"/>
    </location>
</feature>
<dbReference type="PROSITE" id="PS50005">
    <property type="entry name" value="TPR"/>
    <property type="match status" value="1"/>
</dbReference>
<dbReference type="Gene3D" id="1.25.40.10">
    <property type="entry name" value="Tetratricopeptide repeat domain"/>
    <property type="match status" value="1"/>
</dbReference>
<evidence type="ECO:0000313" key="5">
    <source>
        <dbReference type="Proteomes" id="UP000604083"/>
    </source>
</evidence>
<name>A0A934VMW1_9BACT</name>
<comment type="caution">
    <text evidence="4">The sequence shown here is derived from an EMBL/GenBank/DDBJ whole genome shotgun (WGS) entry which is preliminary data.</text>
</comment>
<dbReference type="InterPro" id="IPR025738">
    <property type="entry name" value="BatD"/>
</dbReference>
<feature type="transmembrane region" description="Helical" evidence="2">
    <location>
        <begin position="446"/>
        <end position="465"/>
    </location>
</feature>
<dbReference type="SMART" id="SM00028">
    <property type="entry name" value="TPR"/>
    <property type="match status" value="1"/>
</dbReference>
<evidence type="ECO:0000256" key="3">
    <source>
        <dbReference type="SAM" id="SignalP"/>
    </source>
</evidence>
<dbReference type="RefSeq" id="WP_377174700.1">
    <property type="nucleotide sequence ID" value="NZ_JBHUJA010000069.1"/>
</dbReference>
<dbReference type="InterPro" id="IPR019734">
    <property type="entry name" value="TPR_rpt"/>
</dbReference>
<organism evidence="4 5">
    <name type="scientific">Roseibacillus ishigakijimensis</name>
    <dbReference type="NCBI Taxonomy" id="454146"/>
    <lineage>
        <taxon>Bacteria</taxon>
        <taxon>Pseudomonadati</taxon>
        <taxon>Verrucomicrobiota</taxon>
        <taxon>Verrucomicrobiia</taxon>
        <taxon>Verrucomicrobiales</taxon>
        <taxon>Verrucomicrobiaceae</taxon>
        <taxon>Roseibacillus</taxon>
    </lineage>
</organism>
<dbReference type="Proteomes" id="UP000604083">
    <property type="component" value="Unassembled WGS sequence"/>
</dbReference>
<dbReference type="AlphaFoldDB" id="A0A934VMW1"/>
<dbReference type="PANTHER" id="PTHR40940">
    <property type="entry name" value="PROTEIN BATD-RELATED"/>
    <property type="match status" value="1"/>
</dbReference>
<dbReference type="InterPro" id="IPR011990">
    <property type="entry name" value="TPR-like_helical_dom_sf"/>
</dbReference>
<protein>
    <submittedName>
        <fullName evidence="4">BatD family protein</fullName>
    </submittedName>
</protein>
<gene>
    <name evidence="4" type="ORF">JIN78_09945</name>
</gene>
<keyword evidence="3" id="KW-0732">Signal</keyword>
<dbReference type="Gene3D" id="2.30.30.40">
    <property type="entry name" value="SH3 Domains"/>
    <property type="match status" value="1"/>
</dbReference>
<feature type="transmembrane region" description="Helical" evidence="2">
    <location>
        <begin position="703"/>
        <end position="721"/>
    </location>
</feature>
<dbReference type="EMBL" id="JAENIO010000022">
    <property type="protein sequence ID" value="MBK1834380.1"/>
    <property type="molecule type" value="Genomic_DNA"/>
</dbReference>
<keyword evidence="2" id="KW-0472">Membrane</keyword>
<evidence type="ECO:0000256" key="1">
    <source>
        <dbReference type="PROSITE-ProRule" id="PRU00339"/>
    </source>
</evidence>
<dbReference type="Pfam" id="PF13432">
    <property type="entry name" value="TPR_16"/>
    <property type="match status" value="1"/>
</dbReference>